<dbReference type="Proteomes" id="UP000294697">
    <property type="component" value="Unassembled WGS sequence"/>
</dbReference>
<gene>
    <name evidence="1" type="ORF">C8C77_10881</name>
</gene>
<organism evidence="1 2">
    <name type="scientific">Halanaerobium saccharolyticum</name>
    <dbReference type="NCBI Taxonomy" id="43595"/>
    <lineage>
        <taxon>Bacteria</taxon>
        <taxon>Bacillati</taxon>
        <taxon>Bacillota</taxon>
        <taxon>Clostridia</taxon>
        <taxon>Halanaerobiales</taxon>
        <taxon>Halanaerobiaceae</taxon>
        <taxon>Halanaerobium</taxon>
    </lineage>
</organism>
<reference evidence="1 2" key="1">
    <citation type="submission" date="2019-03" db="EMBL/GenBank/DDBJ databases">
        <title>Subsurface microbial communities from deep shales in Ohio and West Virginia, USA.</title>
        <authorList>
            <person name="Wrighton K."/>
        </authorList>
    </citation>
    <scope>NUCLEOTIDE SEQUENCE [LARGE SCALE GENOMIC DNA]</scope>
    <source>
        <strain evidence="1 2">MSL9.2</strain>
    </source>
</reference>
<protein>
    <submittedName>
        <fullName evidence="1">Uncharacterized protein</fullName>
    </submittedName>
</protein>
<name>A0A4R7Z3E5_9FIRM</name>
<proteinExistence type="predicted"/>
<comment type="caution">
    <text evidence="1">The sequence shown here is derived from an EMBL/GenBank/DDBJ whole genome shotgun (WGS) entry which is preliminary data.</text>
</comment>
<accession>A0A4R7Z3E5</accession>
<dbReference type="AlphaFoldDB" id="A0A4R7Z3E5"/>
<dbReference type="EMBL" id="SODA01000008">
    <property type="protein sequence ID" value="TDW05306.1"/>
    <property type="molecule type" value="Genomic_DNA"/>
</dbReference>
<dbReference type="RefSeq" id="WP_111571653.1">
    <property type="nucleotide sequence ID" value="NZ_QLME01000005.1"/>
</dbReference>
<evidence type="ECO:0000313" key="2">
    <source>
        <dbReference type="Proteomes" id="UP000294697"/>
    </source>
</evidence>
<dbReference type="OrthoDB" id="2112268at2"/>
<evidence type="ECO:0000313" key="1">
    <source>
        <dbReference type="EMBL" id="TDW05306.1"/>
    </source>
</evidence>
<sequence length="69" mass="8154">MEKELIDAIEYIDTAVNKTEQFNDYSPEMSNKVLDNRIITLEGYIRYIERETMPRLESLVKKLEEVNNG</sequence>